<gene>
    <name evidence="2" type="ORF">BG015_010701</name>
</gene>
<keyword evidence="3" id="KW-1185">Reference proteome</keyword>
<evidence type="ECO:0000313" key="2">
    <source>
        <dbReference type="EMBL" id="KAF9147625.1"/>
    </source>
</evidence>
<dbReference type="EMBL" id="JAAAUQ010000780">
    <property type="protein sequence ID" value="KAF9147625.1"/>
    <property type="molecule type" value="Genomic_DNA"/>
</dbReference>
<reference evidence="2" key="1">
    <citation type="journal article" date="2020" name="Fungal Divers.">
        <title>Resolving the Mortierellaceae phylogeny through synthesis of multi-gene phylogenetics and phylogenomics.</title>
        <authorList>
            <person name="Vandepol N."/>
            <person name="Liber J."/>
            <person name="Desiro A."/>
            <person name="Na H."/>
            <person name="Kennedy M."/>
            <person name="Barry K."/>
            <person name="Grigoriev I.V."/>
            <person name="Miller A.N."/>
            <person name="O'Donnell K."/>
            <person name="Stajich J.E."/>
            <person name="Bonito G."/>
        </authorList>
    </citation>
    <scope>NUCLEOTIDE SEQUENCE</scope>
    <source>
        <strain evidence="2">NRRL 6426</strain>
    </source>
</reference>
<evidence type="ECO:0000256" key="1">
    <source>
        <dbReference type="SAM" id="MobiDB-lite"/>
    </source>
</evidence>
<sequence>MYHANITTSAQRNATKPTLTPQPRSHEHKRQPVMTIQGVYLEPVSIHSDEFKDFGVRFRHKLVSLYEINYAELVRGYLGDATEWDVTAYYHGTWHCGCVDQRIYNDQNSRINVHDWCSSMSCSTKGIMASGHLRTKLTALEGHFFSPVVDIAKSFAQSRRLLGAVSPHLSIFVCIARHIQSSSKGAHYYYVQNDCEILPVFLAIVRV</sequence>
<organism evidence="2 3">
    <name type="scientific">Linnemannia schmuckeri</name>
    <dbReference type="NCBI Taxonomy" id="64567"/>
    <lineage>
        <taxon>Eukaryota</taxon>
        <taxon>Fungi</taxon>
        <taxon>Fungi incertae sedis</taxon>
        <taxon>Mucoromycota</taxon>
        <taxon>Mortierellomycotina</taxon>
        <taxon>Mortierellomycetes</taxon>
        <taxon>Mortierellales</taxon>
        <taxon>Mortierellaceae</taxon>
        <taxon>Linnemannia</taxon>
    </lineage>
</organism>
<dbReference type="AlphaFoldDB" id="A0A9P5RTM4"/>
<dbReference type="OrthoDB" id="2406351at2759"/>
<comment type="caution">
    <text evidence="2">The sequence shown here is derived from an EMBL/GenBank/DDBJ whole genome shotgun (WGS) entry which is preliminary data.</text>
</comment>
<name>A0A9P5RTM4_9FUNG</name>
<dbReference type="Proteomes" id="UP000748756">
    <property type="component" value="Unassembled WGS sequence"/>
</dbReference>
<feature type="compositionally biased region" description="Polar residues" evidence="1">
    <location>
        <begin position="1"/>
        <end position="23"/>
    </location>
</feature>
<accession>A0A9P5RTM4</accession>
<proteinExistence type="predicted"/>
<protein>
    <submittedName>
        <fullName evidence="2">Uncharacterized protein</fullName>
    </submittedName>
</protein>
<evidence type="ECO:0000313" key="3">
    <source>
        <dbReference type="Proteomes" id="UP000748756"/>
    </source>
</evidence>
<feature type="region of interest" description="Disordered" evidence="1">
    <location>
        <begin position="1"/>
        <end position="31"/>
    </location>
</feature>